<dbReference type="EMBL" id="JAPFFL010000008">
    <property type="protein sequence ID" value="KAJ6707664.1"/>
    <property type="molecule type" value="Genomic_DNA"/>
</dbReference>
<reference evidence="8" key="1">
    <citation type="submission" date="2022-11" db="EMBL/GenBank/DDBJ databases">
        <authorList>
            <person name="Hyden B.L."/>
            <person name="Feng K."/>
            <person name="Yates T."/>
            <person name="Jawdy S."/>
            <person name="Smart L.B."/>
            <person name="Muchero W."/>
        </authorList>
    </citation>
    <scope>NUCLEOTIDE SEQUENCE</scope>
    <source>
        <tissue evidence="8">Shoot tip</tissue>
    </source>
</reference>
<dbReference type="GO" id="GO:0012505">
    <property type="term" value="C:endomembrane system"/>
    <property type="evidence" value="ECO:0007669"/>
    <property type="project" value="TreeGrafter"/>
</dbReference>
<feature type="transmembrane region" description="Helical" evidence="7">
    <location>
        <begin position="368"/>
        <end position="384"/>
    </location>
</feature>
<dbReference type="Pfam" id="PF05602">
    <property type="entry name" value="CLPTM1"/>
    <property type="match status" value="1"/>
</dbReference>
<protein>
    <submittedName>
        <fullName evidence="8">CLEFT LIP AND PALATE ASSOCIATED TRANSMEMBRANE PROTEIN-RELATED</fullName>
    </submittedName>
</protein>
<feature type="compositionally biased region" description="Gly residues" evidence="6">
    <location>
        <begin position="7"/>
        <end position="20"/>
    </location>
</feature>
<feature type="region of interest" description="Disordered" evidence="6">
    <location>
        <begin position="1"/>
        <end position="30"/>
    </location>
</feature>
<evidence type="ECO:0000256" key="6">
    <source>
        <dbReference type="SAM" id="MobiDB-lite"/>
    </source>
</evidence>
<dbReference type="PANTHER" id="PTHR21347">
    <property type="entry name" value="CLEFT LIP AND PALATE ASSOCIATED TRANSMEMBRANE PROTEIN-RELATED"/>
    <property type="match status" value="1"/>
</dbReference>
<dbReference type="OrthoDB" id="378564at2759"/>
<comment type="caution">
    <text evidence="8">The sequence shown here is derived from an EMBL/GenBank/DDBJ whole genome shotgun (WGS) entry which is preliminary data.</text>
</comment>
<organism evidence="8 9">
    <name type="scientific">Salix viminalis</name>
    <name type="common">Common osier</name>
    <name type="synonym">Basket willow</name>
    <dbReference type="NCBI Taxonomy" id="40686"/>
    <lineage>
        <taxon>Eukaryota</taxon>
        <taxon>Viridiplantae</taxon>
        <taxon>Streptophyta</taxon>
        <taxon>Embryophyta</taxon>
        <taxon>Tracheophyta</taxon>
        <taxon>Spermatophyta</taxon>
        <taxon>Magnoliopsida</taxon>
        <taxon>eudicotyledons</taxon>
        <taxon>Gunneridae</taxon>
        <taxon>Pentapetalae</taxon>
        <taxon>rosids</taxon>
        <taxon>fabids</taxon>
        <taxon>Malpighiales</taxon>
        <taxon>Salicaceae</taxon>
        <taxon>Saliceae</taxon>
        <taxon>Salix</taxon>
    </lineage>
</organism>
<name>A0A9Q0QJF8_SALVM</name>
<feature type="transmembrane region" description="Helical" evidence="7">
    <location>
        <begin position="328"/>
        <end position="348"/>
    </location>
</feature>
<reference evidence="8" key="2">
    <citation type="journal article" date="2023" name="Int. J. Mol. Sci.">
        <title>De Novo Assembly and Annotation of 11 Diverse Shrub Willow (Salix) Genomes Reveals Novel Gene Organization in Sex-Linked Regions.</title>
        <authorList>
            <person name="Hyden B."/>
            <person name="Feng K."/>
            <person name="Yates T.B."/>
            <person name="Jawdy S."/>
            <person name="Cereghino C."/>
            <person name="Smart L.B."/>
            <person name="Muchero W."/>
        </authorList>
    </citation>
    <scope>NUCLEOTIDE SEQUENCE [LARGE SCALE GENOMIC DNA]</scope>
    <source>
        <tissue evidence="8">Shoot tip</tissue>
    </source>
</reference>
<evidence type="ECO:0000256" key="4">
    <source>
        <dbReference type="ARBA" id="ARBA00022989"/>
    </source>
</evidence>
<sequence length="592" mass="67766">MAPPEGPGGGAVAAGGGQQGQGQQRQQGGMGQTITGIIRMAVFWYFISKFISPKKAPTDPSILISNLFQKGDYVDMWFYLSEQERFNDFNNEGALIWHETNIPYAIWGPESTRSLSLKYYPSEALKHNGTLYAHVFFARSGYPPDPSDPEYQPLAAFGRTHPVVVYLPKSKTDKRKSLLGNSEDSKKGEVVSQVVDDSQADSKDDGPVEWISYWKPNVTINLVDDFTKYPHNAVPPNIAPYLNVEPTSGNYFPTISFNEFWLLRDKLIALNETVEELTLNLEVGPISMTKWQIFMQIDQSFQVHRSYGSMIEGEADELKRVFLEGNPYLLVITMVVSMLHSVFDFLAFKNDIQFWNKNKSMEGLSAKSVVVSFISQLIVFLYLLDNDTSWMILGSSGVGCCIEFWKIGKAMHIEIDRSGRIPMLRFRDRDSYAGNKTKEYDDLAMKYLSYVLFLLVACSAVYSLKYERHKSWYSWILSSLTSCVYMFGFIMMCPQLFINYKLKSVAHLPWRQMTYKFLNTIIDDLFAFVIKMPLLHRLSVFRDDLIFLIYIYQRWVYPVDRSRVNEFGFGGEDDQASASEVPAVKEEEKKTN</sequence>
<comment type="similarity">
    <text evidence="2">Belongs to the CLPTM1 family.</text>
</comment>
<feature type="transmembrane region" description="Helical" evidence="7">
    <location>
        <begin position="472"/>
        <end position="493"/>
    </location>
</feature>
<feature type="compositionally biased region" description="Basic and acidic residues" evidence="6">
    <location>
        <begin position="583"/>
        <end position="592"/>
    </location>
</feature>
<evidence type="ECO:0000313" key="9">
    <source>
        <dbReference type="Proteomes" id="UP001151529"/>
    </source>
</evidence>
<evidence type="ECO:0000256" key="1">
    <source>
        <dbReference type="ARBA" id="ARBA00004141"/>
    </source>
</evidence>
<dbReference type="PANTHER" id="PTHR21347:SF0">
    <property type="entry name" value="LIPID SCRAMBLASE CLPTM1L"/>
    <property type="match status" value="1"/>
</dbReference>
<dbReference type="Proteomes" id="UP001151529">
    <property type="component" value="Chromosome 4"/>
</dbReference>
<dbReference type="AlphaFoldDB" id="A0A9Q0QJF8"/>
<accession>A0A9Q0QJF8</accession>
<evidence type="ECO:0000256" key="7">
    <source>
        <dbReference type="SAM" id="Phobius"/>
    </source>
</evidence>
<keyword evidence="9" id="KW-1185">Reference proteome</keyword>
<feature type="transmembrane region" description="Helical" evidence="7">
    <location>
        <begin position="447"/>
        <end position="466"/>
    </location>
</feature>
<feature type="region of interest" description="Disordered" evidence="6">
    <location>
        <begin position="175"/>
        <end position="204"/>
    </location>
</feature>
<proteinExistence type="inferred from homology"/>
<keyword evidence="3 7" id="KW-0812">Transmembrane</keyword>
<evidence type="ECO:0000256" key="5">
    <source>
        <dbReference type="ARBA" id="ARBA00023136"/>
    </source>
</evidence>
<dbReference type="GO" id="GO:0016020">
    <property type="term" value="C:membrane"/>
    <property type="evidence" value="ECO:0007669"/>
    <property type="project" value="UniProtKB-SubCell"/>
</dbReference>
<evidence type="ECO:0000313" key="8">
    <source>
        <dbReference type="EMBL" id="KAJ6707664.1"/>
    </source>
</evidence>
<gene>
    <name evidence="8" type="ORF">OIU85_027978</name>
</gene>
<keyword evidence="5 7" id="KW-0472">Membrane</keyword>
<dbReference type="InterPro" id="IPR008429">
    <property type="entry name" value="CLPTM1"/>
</dbReference>
<feature type="region of interest" description="Disordered" evidence="6">
    <location>
        <begin position="571"/>
        <end position="592"/>
    </location>
</feature>
<evidence type="ECO:0000256" key="3">
    <source>
        <dbReference type="ARBA" id="ARBA00022692"/>
    </source>
</evidence>
<keyword evidence="4 7" id="KW-1133">Transmembrane helix</keyword>
<evidence type="ECO:0000256" key="2">
    <source>
        <dbReference type="ARBA" id="ARBA00009310"/>
    </source>
</evidence>
<comment type="subcellular location">
    <subcellularLocation>
        <location evidence="1">Membrane</location>
        <topology evidence="1">Multi-pass membrane protein</topology>
    </subcellularLocation>
</comment>